<evidence type="ECO:0000313" key="4">
    <source>
        <dbReference type="EMBL" id="MEJ5976333.1"/>
    </source>
</evidence>
<dbReference type="RefSeq" id="WP_339586248.1">
    <property type="nucleotide sequence ID" value="NZ_JBBHJZ010000001.1"/>
</dbReference>
<accession>A0ABU8RTC7</accession>
<dbReference type="InterPro" id="IPR036390">
    <property type="entry name" value="WH_DNA-bd_sf"/>
</dbReference>
<dbReference type="EMBL" id="JBBHJZ010000001">
    <property type="protein sequence ID" value="MEJ5976333.1"/>
    <property type="molecule type" value="Genomic_DNA"/>
</dbReference>
<reference evidence="4 5" key="1">
    <citation type="submission" date="2024-03" db="EMBL/GenBank/DDBJ databases">
        <authorList>
            <person name="Jo J.-H."/>
        </authorList>
    </citation>
    <scope>NUCLEOTIDE SEQUENCE [LARGE SCALE GENOMIC DNA]</scope>
    <source>
        <strain evidence="4 5">PS1R-30</strain>
    </source>
</reference>
<dbReference type="InterPro" id="IPR036388">
    <property type="entry name" value="WH-like_DNA-bd_sf"/>
</dbReference>
<keyword evidence="3" id="KW-0804">Transcription</keyword>
<name>A0ABU8RTC7_9SPHN</name>
<evidence type="ECO:0000256" key="1">
    <source>
        <dbReference type="ARBA" id="ARBA00023015"/>
    </source>
</evidence>
<evidence type="ECO:0000313" key="5">
    <source>
        <dbReference type="Proteomes" id="UP001361239"/>
    </source>
</evidence>
<keyword evidence="5" id="KW-1185">Reference proteome</keyword>
<keyword evidence="1" id="KW-0805">Transcription regulation</keyword>
<dbReference type="Proteomes" id="UP001361239">
    <property type="component" value="Unassembled WGS sequence"/>
</dbReference>
<comment type="caution">
    <text evidence="4">The sequence shown here is derived from an EMBL/GenBank/DDBJ whole genome shotgun (WGS) entry which is preliminary data.</text>
</comment>
<proteinExistence type="predicted"/>
<dbReference type="InterPro" id="IPR008920">
    <property type="entry name" value="TF_FadR/GntR_C"/>
</dbReference>
<keyword evidence="2" id="KW-0238">DNA-binding</keyword>
<protein>
    <submittedName>
        <fullName evidence="4">Transcriptional regulator</fullName>
    </submittedName>
</protein>
<evidence type="ECO:0000256" key="2">
    <source>
        <dbReference type="ARBA" id="ARBA00023125"/>
    </source>
</evidence>
<dbReference type="Gene3D" id="1.20.120.530">
    <property type="entry name" value="GntR ligand-binding domain-like"/>
    <property type="match status" value="1"/>
</dbReference>
<dbReference type="SUPFAM" id="SSF46785">
    <property type="entry name" value="Winged helix' DNA-binding domain"/>
    <property type="match status" value="1"/>
</dbReference>
<organism evidence="4 5">
    <name type="scientific">Novosphingobium anseongense</name>
    <dbReference type="NCBI Taxonomy" id="3133436"/>
    <lineage>
        <taxon>Bacteria</taxon>
        <taxon>Pseudomonadati</taxon>
        <taxon>Pseudomonadota</taxon>
        <taxon>Alphaproteobacteria</taxon>
        <taxon>Sphingomonadales</taxon>
        <taxon>Sphingomonadaceae</taxon>
        <taxon>Novosphingobium</taxon>
    </lineage>
</organism>
<evidence type="ECO:0000256" key="3">
    <source>
        <dbReference type="ARBA" id="ARBA00023163"/>
    </source>
</evidence>
<sequence>MVEEVEVKNAGKRQLVQATTERLRELIYAREPDELIGSLPDLARLLGVGIVTVQQAARLLEHEGALEVRRGPGGGYYGRRPDAAALERSLGAYLRTRPHGWEEALDMTSLLFNELCAAAAREGDAAFHPELRAIADRVDLCERDIDTGEWEEAFQDLLFRMVERPLFELLTRVTLRFATSRPVGTPSIYHDGASIEGWKAGRHRIIDAILARDGALARFEADRSNRQVVLGWIERQRG</sequence>
<gene>
    <name evidence="4" type="ORF">WG901_06785</name>
</gene>
<dbReference type="Gene3D" id="1.10.10.10">
    <property type="entry name" value="Winged helix-like DNA-binding domain superfamily/Winged helix DNA-binding domain"/>
    <property type="match status" value="1"/>
</dbReference>